<evidence type="ECO:0000259" key="3">
    <source>
        <dbReference type="SMART" id="SM00363"/>
    </source>
</evidence>
<gene>
    <name evidence="4" type="ORF">OCV88_02830</name>
</gene>
<proteinExistence type="predicted"/>
<dbReference type="InterPro" id="IPR020103">
    <property type="entry name" value="PsdUridine_synth_cat_dom_sf"/>
</dbReference>
<evidence type="ECO:0000256" key="2">
    <source>
        <dbReference type="PROSITE-ProRule" id="PRU00182"/>
    </source>
</evidence>
<dbReference type="PANTHER" id="PTHR47683">
    <property type="entry name" value="PSEUDOURIDINE SYNTHASE FAMILY PROTEIN-RELATED"/>
    <property type="match status" value="1"/>
</dbReference>
<comment type="caution">
    <text evidence="4">The sequence shown here is derived from an EMBL/GenBank/DDBJ whole genome shotgun (WGS) entry which is preliminary data.</text>
</comment>
<dbReference type="Gene3D" id="3.10.290.10">
    <property type="entry name" value="RNA-binding S4 domain"/>
    <property type="match status" value="1"/>
</dbReference>
<dbReference type="CDD" id="cd00165">
    <property type="entry name" value="S4"/>
    <property type="match status" value="1"/>
</dbReference>
<dbReference type="Pfam" id="PF00849">
    <property type="entry name" value="PseudoU_synth_2"/>
    <property type="match status" value="1"/>
</dbReference>
<reference evidence="4 5" key="1">
    <citation type="journal article" date="2021" name="ISME Commun">
        <title>Automated analysis of genomic sequences facilitates high-throughput and comprehensive description of bacteria.</title>
        <authorList>
            <person name="Hitch T.C.A."/>
        </authorList>
    </citation>
    <scope>NUCLEOTIDE SEQUENCE [LARGE SCALE GENOMIC DNA]</scope>
    <source>
        <strain evidence="4 5">Sanger_109</strain>
    </source>
</reference>
<dbReference type="EMBL" id="JAOQJQ010000001">
    <property type="protein sequence ID" value="MCU6761272.1"/>
    <property type="molecule type" value="Genomic_DNA"/>
</dbReference>
<evidence type="ECO:0000256" key="1">
    <source>
        <dbReference type="ARBA" id="ARBA00023235"/>
    </source>
</evidence>
<keyword evidence="1" id="KW-0413">Isomerase</keyword>
<evidence type="ECO:0000313" key="5">
    <source>
        <dbReference type="Proteomes" id="UP001652442"/>
    </source>
</evidence>
<dbReference type="InterPro" id="IPR050343">
    <property type="entry name" value="RsuA_PseudoU_synthase"/>
</dbReference>
<dbReference type="InterPro" id="IPR020094">
    <property type="entry name" value="TruA/RsuA/RluB/E/F_N"/>
</dbReference>
<dbReference type="PANTHER" id="PTHR47683:SF4">
    <property type="entry name" value="PSEUDOURIDINE SYNTHASE"/>
    <property type="match status" value="1"/>
</dbReference>
<dbReference type="SUPFAM" id="SSF55120">
    <property type="entry name" value="Pseudouridine synthase"/>
    <property type="match status" value="1"/>
</dbReference>
<dbReference type="Gene3D" id="3.30.70.1560">
    <property type="entry name" value="Alpha-L RNA-binding motif"/>
    <property type="match status" value="1"/>
</dbReference>
<dbReference type="Pfam" id="PF01479">
    <property type="entry name" value="S4"/>
    <property type="match status" value="1"/>
</dbReference>
<dbReference type="Proteomes" id="UP001652442">
    <property type="component" value="Unassembled WGS sequence"/>
</dbReference>
<protein>
    <submittedName>
        <fullName evidence="4">rRNA pseudouridine synthase</fullName>
    </submittedName>
</protein>
<dbReference type="InterPro" id="IPR042092">
    <property type="entry name" value="PsdUridine_s_RsuA/RluB/E/F_cat"/>
</dbReference>
<accession>A0ABT2TGH0</accession>
<dbReference type="PROSITE" id="PS50889">
    <property type="entry name" value="S4"/>
    <property type="match status" value="1"/>
</dbReference>
<dbReference type="InterPro" id="IPR006145">
    <property type="entry name" value="PsdUridine_synth_RsuA/RluA"/>
</dbReference>
<dbReference type="Gene3D" id="3.30.70.580">
    <property type="entry name" value="Pseudouridine synthase I, catalytic domain, N-terminal subdomain"/>
    <property type="match status" value="1"/>
</dbReference>
<sequence>MKTIRLDKYLTDCGCGTRSEMKRAVRQGLVTVNDIPAADSSMKLTPGTDIVKFQGRTLHHSQFQYIMFHKPAGCVTAVTDQIHKTVMDYLPSDLHKNMAPAGRLNLDTEGLLLITDDGALVHRLLSPAHHVTKTYIARVNGPVTDHEIKLFFSGLDIGEEKTTRPALLKIFHSASEESEVSVTVTEGKFHQIKRMFQAVGLSVLYLKRISMGSLTLDESLPPGAYRMLTEEEIKKLKE</sequence>
<dbReference type="InterPro" id="IPR036986">
    <property type="entry name" value="S4_RNA-bd_sf"/>
</dbReference>
<organism evidence="4 5">
    <name type="scientific">Brotonthovivens ammoniilytica</name>
    <dbReference type="NCBI Taxonomy" id="2981725"/>
    <lineage>
        <taxon>Bacteria</taxon>
        <taxon>Bacillati</taxon>
        <taxon>Bacillota</taxon>
        <taxon>Clostridia</taxon>
        <taxon>Lachnospirales</taxon>
        <taxon>Lachnospiraceae</taxon>
        <taxon>Brotonthovivens</taxon>
    </lineage>
</organism>
<dbReference type="NCBIfam" id="TIGR00093">
    <property type="entry name" value="pseudouridine synthase"/>
    <property type="match status" value="1"/>
</dbReference>
<dbReference type="SMART" id="SM00363">
    <property type="entry name" value="S4"/>
    <property type="match status" value="1"/>
</dbReference>
<dbReference type="InterPro" id="IPR002942">
    <property type="entry name" value="S4_RNA-bd"/>
</dbReference>
<keyword evidence="5" id="KW-1185">Reference proteome</keyword>
<dbReference type="RefSeq" id="WP_262590612.1">
    <property type="nucleotide sequence ID" value="NZ_JAOQJQ010000001.1"/>
</dbReference>
<dbReference type="InterPro" id="IPR000748">
    <property type="entry name" value="PsdUridine_synth_RsuA/RluB/E/F"/>
</dbReference>
<feature type="domain" description="RNA-binding S4" evidence="3">
    <location>
        <begin position="4"/>
        <end position="62"/>
    </location>
</feature>
<dbReference type="CDD" id="cd02553">
    <property type="entry name" value="PseudoU_synth_RsuA"/>
    <property type="match status" value="1"/>
</dbReference>
<dbReference type="SUPFAM" id="SSF55174">
    <property type="entry name" value="Alpha-L RNA-binding motif"/>
    <property type="match status" value="1"/>
</dbReference>
<keyword evidence="2" id="KW-0694">RNA-binding</keyword>
<evidence type="ECO:0000313" key="4">
    <source>
        <dbReference type="EMBL" id="MCU6761272.1"/>
    </source>
</evidence>
<name>A0ABT2TGH0_9FIRM</name>